<dbReference type="FunFam" id="3.40.640.10:FF:000053">
    <property type="entry name" value="Aminotransferase, class I"/>
    <property type="match status" value="1"/>
</dbReference>
<dbReference type="GO" id="GO:0008483">
    <property type="term" value="F:transaminase activity"/>
    <property type="evidence" value="ECO:0007669"/>
    <property type="project" value="UniProtKB-KW"/>
</dbReference>
<dbReference type="OMA" id="FMPGEPF"/>
<dbReference type="FunFam" id="3.90.1150.10:FF:000166">
    <property type="entry name" value="Kynurenine/alpha-aminoadipate aminotransferase, mitochondrial"/>
    <property type="match status" value="1"/>
</dbReference>
<comment type="similarity">
    <text evidence="2">Belongs to the class-I pyridoxal-phosphate-dependent aminotransferase family.</text>
</comment>
<dbReference type="InterPro" id="IPR015424">
    <property type="entry name" value="PyrdxlP-dep_Trfase"/>
</dbReference>
<dbReference type="InterPro" id="IPR004839">
    <property type="entry name" value="Aminotransferase_I/II_large"/>
</dbReference>
<dbReference type="PANTHER" id="PTHR42790">
    <property type="entry name" value="AMINOTRANSFERASE"/>
    <property type="match status" value="1"/>
</dbReference>
<dbReference type="EMBL" id="GL883006">
    <property type="protein sequence ID" value="EGG25318.1"/>
    <property type="molecule type" value="Genomic_DNA"/>
</dbReference>
<dbReference type="GO" id="GO:0030170">
    <property type="term" value="F:pyridoxal phosphate binding"/>
    <property type="evidence" value="ECO:0007669"/>
    <property type="project" value="InterPro"/>
</dbReference>
<proteinExistence type="inferred from homology"/>
<evidence type="ECO:0000259" key="7">
    <source>
        <dbReference type="Pfam" id="PF00155"/>
    </source>
</evidence>
<gene>
    <name evidence="8" type="ORF">DFA_03567</name>
</gene>
<dbReference type="GeneID" id="14877024"/>
<dbReference type="PANTHER" id="PTHR42790:SF19">
    <property type="entry name" value="KYNURENINE_ALPHA-AMINOADIPATE AMINOTRANSFERASE, MITOCHONDRIAL"/>
    <property type="match status" value="1"/>
</dbReference>
<dbReference type="Proteomes" id="UP000007797">
    <property type="component" value="Unassembled WGS sequence"/>
</dbReference>
<dbReference type="SUPFAM" id="SSF53383">
    <property type="entry name" value="PLP-dependent transferases"/>
    <property type="match status" value="1"/>
</dbReference>
<feature type="domain" description="Aminotransferase class I/classII large" evidence="7">
    <location>
        <begin position="73"/>
        <end position="435"/>
    </location>
</feature>
<dbReference type="InterPro" id="IPR015421">
    <property type="entry name" value="PyrdxlP-dep_Trfase_major"/>
</dbReference>
<dbReference type="AlphaFoldDB" id="F4PI35"/>
<keyword evidence="6" id="KW-0663">Pyridoxal phosphate</keyword>
<evidence type="ECO:0000256" key="6">
    <source>
        <dbReference type="ARBA" id="ARBA00022898"/>
    </source>
</evidence>
<dbReference type="KEGG" id="dfa:DFA_03567"/>
<dbReference type="Pfam" id="PF00155">
    <property type="entry name" value="Aminotran_1_2"/>
    <property type="match status" value="1"/>
</dbReference>
<comment type="subunit">
    <text evidence="3">Homodimer.</text>
</comment>
<dbReference type="InterPro" id="IPR050859">
    <property type="entry name" value="Class-I_PLP-dep_aminotransf"/>
</dbReference>
<dbReference type="OrthoDB" id="691673at2759"/>
<evidence type="ECO:0000256" key="4">
    <source>
        <dbReference type="ARBA" id="ARBA00022576"/>
    </source>
</evidence>
<dbReference type="GO" id="GO:1901605">
    <property type="term" value="P:alpha-amino acid metabolic process"/>
    <property type="evidence" value="ECO:0007669"/>
    <property type="project" value="TreeGrafter"/>
</dbReference>
<organism evidence="8 9">
    <name type="scientific">Cavenderia fasciculata</name>
    <name type="common">Slime mold</name>
    <name type="synonym">Dictyostelium fasciculatum</name>
    <dbReference type="NCBI Taxonomy" id="261658"/>
    <lineage>
        <taxon>Eukaryota</taxon>
        <taxon>Amoebozoa</taxon>
        <taxon>Evosea</taxon>
        <taxon>Eumycetozoa</taxon>
        <taxon>Dictyostelia</taxon>
        <taxon>Acytosteliales</taxon>
        <taxon>Cavenderiaceae</taxon>
        <taxon>Cavenderia</taxon>
    </lineage>
</organism>
<evidence type="ECO:0000256" key="1">
    <source>
        <dbReference type="ARBA" id="ARBA00001933"/>
    </source>
</evidence>
<dbReference type="RefSeq" id="XP_004363169.1">
    <property type="nucleotide sequence ID" value="XM_004363112.1"/>
</dbReference>
<sequence length="441" mass="49245">MEANNSIKDYSKFYGSYAKLRKPSPIRELFKYTVDPSIISLGGGLPNPNAFPFKKITVELKDGEPLEIQGDDLSNALQYTQTYGLPKFTAWLKNLQIRNHKLPAADNKERPWNVGVTSGSQEGLALVFSSLLDQGDSIIIESPTYSGTLSILGPMGLNMAGIQVDKNGMIPSLLENVLENWDTLYPGKRFPKLIYTIPTGQNPSGCSMTVERKRTIYKLCSKYDLLILEDDPYFYLQFEMSEEDKAEGLVVEPGQPILGVSFLSMDTDQRVIRFDSLSKILSSGLRIGFVTGPFKLLEVMQNAQQASTLHASGVSQTIALSLLQKWGIDGFHQHIVKVQAFYRERRAVFLGHVETHLKGLVEYVSPSAGMFVWFRVLNTDDTYQMITSKAIEKKVVLVPGIAFDPNPEVNLVSPYVRASFSIATDEQMEEACKRFASLLQN</sequence>
<keyword evidence="9" id="KW-1185">Reference proteome</keyword>
<evidence type="ECO:0000256" key="3">
    <source>
        <dbReference type="ARBA" id="ARBA00011738"/>
    </source>
</evidence>
<evidence type="ECO:0000313" key="8">
    <source>
        <dbReference type="EMBL" id="EGG25318.1"/>
    </source>
</evidence>
<evidence type="ECO:0000313" key="9">
    <source>
        <dbReference type="Proteomes" id="UP000007797"/>
    </source>
</evidence>
<dbReference type="STRING" id="1054147.F4PI35"/>
<protein>
    <recommendedName>
        <fullName evidence="7">Aminotransferase class I/classII large domain-containing protein</fullName>
    </recommendedName>
</protein>
<keyword evidence="4" id="KW-0032">Aminotransferase</keyword>
<reference evidence="9" key="1">
    <citation type="journal article" date="2011" name="Genome Res.">
        <title>Phylogeny-wide analysis of social amoeba genomes highlights ancient origins for complex intercellular communication.</title>
        <authorList>
            <person name="Heidel A.J."/>
            <person name="Lawal H.M."/>
            <person name="Felder M."/>
            <person name="Schilde C."/>
            <person name="Helps N.R."/>
            <person name="Tunggal B."/>
            <person name="Rivero F."/>
            <person name="John U."/>
            <person name="Schleicher M."/>
            <person name="Eichinger L."/>
            <person name="Platzer M."/>
            <person name="Noegel A.A."/>
            <person name="Schaap P."/>
            <person name="Gloeckner G."/>
        </authorList>
    </citation>
    <scope>NUCLEOTIDE SEQUENCE [LARGE SCALE GENOMIC DNA]</scope>
    <source>
        <strain evidence="9">SH3</strain>
    </source>
</reference>
<dbReference type="Gene3D" id="3.40.640.10">
    <property type="entry name" value="Type I PLP-dependent aspartate aminotransferase-like (Major domain)"/>
    <property type="match status" value="1"/>
</dbReference>
<comment type="cofactor">
    <cofactor evidence="1">
        <name>pyridoxal 5'-phosphate</name>
        <dbReference type="ChEBI" id="CHEBI:597326"/>
    </cofactor>
</comment>
<evidence type="ECO:0000256" key="2">
    <source>
        <dbReference type="ARBA" id="ARBA00007441"/>
    </source>
</evidence>
<accession>F4PI35</accession>
<name>F4PI35_CACFS</name>
<evidence type="ECO:0000256" key="5">
    <source>
        <dbReference type="ARBA" id="ARBA00022679"/>
    </source>
</evidence>
<keyword evidence="5" id="KW-0808">Transferase</keyword>
<dbReference type="CDD" id="cd00609">
    <property type="entry name" value="AAT_like"/>
    <property type="match status" value="1"/>
</dbReference>